<feature type="domain" description="tRNA-specific 2-thiouridylase MnmA-like C-terminal" evidence="10">
    <location>
        <begin position="319"/>
        <end position="382"/>
    </location>
</feature>
<feature type="region of interest" description="Interaction with tRNA" evidence="9">
    <location>
        <begin position="150"/>
        <end position="152"/>
    </location>
</feature>
<dbReference type="InterPro" id="IPR014729">
    <property type="entry name" value="Rossmann-like_a/b/a_fold"/>
</dbReference>
<feature type="domain" description="tRNA-specific 2-thiouridylase MnmA-like central" evidence="11">
    <location>
        <begin position="208"/>
        <end position="276"/>
    </location>
</feature>
<comment type="function">
    <text evidence="9">Catalyzes the 2-thiolation of uridine at the wobble position (U34) of tRNA, leading to the formation of s(2)U34.</text>
</comment>
<sequence>MSQASTQPLVIVGMSGGVDSSVSALLLKQQGYRVEGLFMKNWDEDDGTEYCTAKEDLADAQRVCDKIGIKLHTANFAAEYWDNVFEHFLEEYKAGRTPNPDILCNREIKFKVFLEYASMLGGDLIATGHYVRRADRDGRTYLLKGLDPNKDQSYFLHAVGEAEFAKTLFPVGDIEKPEVRRIAEEHGLVTHNKKDSTGICFIGERRFKDFLQQYLPAQPGEIQTPDGTVIGQHSGLMYHTIGQRQGLGIGGVKGANEEPWFVAQKDLNRNVLVVVQGTNHPLLFTNHLVAQQAHWINGVPITNSSSPKGSFPDRALKSDKEPLSSFSCTAKNRYRQEDQACTVTILADGKLDVLFNEPQRAITPGQSVVFYQDDVCLGGAVIESTDNV</sequence>
<dbReference type="InterPro" id="IPR023382">
    <property type="entry name" value="MnmA-like_central_sf"/>
</dbReference>
<evidence type="ECO:0000313" key="12">
    <source>
        <dbReference type="EMBL" id="GGY66758.1"/>
    </source>
</evidence>
<dbReference type="CDD" id="cd01998">
    <property type="entry name" value="MnmA_TRMU-like"/>
    <property type="match status" value="1"/>
</dbReference>
<dbReference type="Pfam" id="PF20258">
    <property type="entry name" value="tRNA_Me_trans_C"/>
    <property type="match status" value="1"/>
</dbReference>
<evidence type="ECO:0000256" key="8">
    <source>
        <dbReference type="ARBA" id="ARBA00051542"/>
    </source>
</evidence>
<keyword evidence="7" id="KW-1015">Disulfide bond</keyword>
<evidence type="ECO:0000256" key="1">
    <source>
        <dbReference type="ARBA" id="ARBA00022555"/>
    </source>
</evidence>
<keyword evidence="5 9" id="KW-0067">ATP-binding</keyword>
<reference evidence="13" key="1">
    <citation type="journal article" date="2019" name="Int. J. Syst. Evol. Microbiol.">
        <title>The Global Catalogue of Microorganisms (GCM) 10K type strain sequencing project: providing services to taxonomists for standard genome sequencing and annotation.</title>
        <authorList>
            <consortium name="The Broad Institute Genomics Platform"/>
            <consortium name="The Broad Institute Genome Sequencing Center for Infectious Disease"/>
            <person name="Wu L."/>
            <person name="Ma J."/>
        </authorList>
    </citation>
    <scope>NUCLEOTIDE SEQUENCE [LARGE SCALE GENOMIC DNA]</scope>
    <source>
        <strain evidence="13">KCTC 32239</strain>
    </source>
</reference>
<dbReference type="NCBIfam" id="TIGR00420">
    <property type="entry name" value="trmU"/>
    <property type="match status" value="1"/>
</dbReference>
<feature type="site" description="Interaction with tRNA" evidence="9">
    <location>
        <position position="366"/>
    </location>
</feature>
<dbReference type="InterPro" id="IPR046884">
    <property type="entry name" value="MnmA-like_central"/>
</dbReference>
<dbReference type="HAMAP" id="MF_00144">
    <property type="entry name" value="tRNA_thiouridyl_MnmA"/>
    <property type="match status" value="1"/>
</dbReference>
<feature type="region of interest" description="Interaction with target base in tRNA" evidence="9">
    <location>
        <begin position="99"/>
        <end position="101"/>
    </location>
</feature>
<evidence type="ECO:0000259" key="10">
    <source>
        <dbReference type="Pfam" id="PF20258"/>
    </source>
</evidence>
<dbReference type="Gene3D" id="2.30.30.280">
    <property type="entry name" value="Adenine nucleotide alpha hydrolases-like domains"/>
    <property type="match status" value="1"/>
</dbReference>
<evidence type="ECO:0000256" key="7">
    <source>
        <dbReference type="ARBA" id="ARBA00023157"/>
    </source>
</evidence>
<proteinExistence type="inferred from homology"/>
<organism evidence="12 13">
    <name type="scientific">Cellvibrio zantedeschiae</name>
    <dbReference type="NCBI Taxonomy" id="1237077"/>
    <lineage>
        <taxon>Bacteria</taxon>
        <taxon>Pseudomonadati</taxon>
        <taxon>Pseudomonadota</taxon>
        <taxon>Gammaproteobacteria</taxon>
        <taxon>Cellvibrionales</taxon>
        <taxon>Cellvibrionaceae</taxon>
        <taxon>Cellvibrio</taxon>
    </lineage>
</organism>
<dbReference type="InterPro" id="IPR046885">
    <property type="entry name" value="MnmA-like_C"/>
</dbReference>
<evidence type="ECO:0000256" key="3">
    <source>
        <dbReference type="ARBA" id="ARBA00022694"/>
    </source>
</evidence>
<feature type="site" description="Interaction with tRNA" evidence="9">
    <location>
        <position position="129"/>
    </location>
</feature>
<evidence type="ECO:0000256" key="6">
    <source>
        <dbReference type="ARBA" id="ARBA00022884"/>
    </source>
</evidence>
<evidence type="ECO:0000313" key="13">
    <source>
        <dbReference type="Proteomes" id="UP000619761"/>
    </source>
</evidence>
<feature type="active site" description="Cysteine persulfide intermediate" evidence="9">
    <location>
        <position position="200"/>
    </location>
</feature>
<dbReference type="NCBIfam" id="NF001138">
    <property type="entry name" value="PRK00143.1"/>
    <property type="match status" value="1"/>
</dbReference>
<feature type="region of interest" description="Interaction with tRNA" evidence="9">
    <location>
        <begin position="333"/>
        <end position="334"/>
    </location>
</feature>
<dbReference type="PANTHER" id="PTHR11933">
    <property type="entry name" value="TRNA 5-METHYLAMINOMETHYL-2-THIOURIDYLATE -METHYLTRANSFERASE"/>
    <property type="match status" value="1"/>
</dbReference>
<comment type="catalytic activity">
    <reaction evidence="8 9">
        <text>S-sulfanyl-L-cysteinyl-[protein] + uridine(34) in tRNA + AH2 + ATP = 2-thiouridine(34) in tRNA + L-cysteinyl-[protein] + A + AMP + diphosphate + H(+)</text>
        <dbReference type="Rhea" id="RHEA:47032"/>
        <dbReference type="Rhea" id="RHEA-COMP:10131"/>
        <dbReference type="Rhea" id="RHEA-COMP:11726"/>
        <dbReference type="Rhea" id="RHEA-COMP:11727"/>
        <dbReference type="Rhea" id="RHEA-COMP:11728"/>
        <dbReference type="ChEBI" id="CHEBI:13193"/>
        <dbReference type="ChEBI" id="CHEBI:15378"/>
        <dbReference type="ChEBI" id="CHEBI:17499"/>
        <dbReference type="ChEBI" id="CHEBI:29950"/>
        <dbReference type="ChEBI" id="CHEBI:30616"/>
        <dbReference type="ChEBI" id="CHEBI:33019"/>
        <dbReference type="ChEBI" id="CHEBI:61963"/>
        <dbReference type="ChEBI" id="CHEBI:65315"/>
        <dbReference type="ChEBI" id="CHEBI:87170"/>
        <dbReference type="ChEBI" id="CHEBI:456215"/>
        <dbReference type="EC" id="2.8.1.13"/>
    </reaction>
</comment>
<dbReference type="Gene3D" id="3.40.50.620">
    <property type="entry name" value="HUPs"/>
    <property type="match status" value="1"/>
</dbReference>
<dbReference type="PANTHER" id="PTHR11933:SF5">
    <property type="entry name" value="MITOCHONDRIAL TRNA-SPECIFIC 2-THIOURIDYLASE 1"/>
    <property type="match status" value="1"/>
</dbReference>
<feature type="active site" description="Nucleophile" evidence="9">
    <location>
        <position position="104"/>
    </location>
</feature>
<dbReference type="EC" id="2.8.1.13" evidence="9"/>
<keyword evidence="6 9" id="KW-0694">RNA-binding</keyword>
<keyword evidence="4 9" id="KW-0547">Nucleotide-binding</keyword>
<dbReference type="SUPFAM" id="SSF52402">
    <property type="entry name" value="Adenine nucleotide alpha hydrolases-like"/>
    <property type="match status" value="1"/>
</dbReference>
<gene>
    <name evidence="9 12" type="primary">mnmA</name>
    <name evidence="12" type="ORF">GCM10011613_08460</name>
</gene>
<comment type="caution">
    <text evidence="12">The sequence shown here is derived from an EMBL/GenBank/DDBJ whole genome shotgun (WGS) entry which is preliminary data.</text>
</comment>
<dbReference type="Gene3D" id="2.40.30.10">
    <property type="entry name" value="Translation factors"/>
    <property type="match status" value="1"/>
</dbReference>
<comment type="caution">
    <text evidence="9">Lacks conserved residue(s) required for the propagation of feature annotation.</text>
</comment>
<evidence type="ECO:0000256" key="9">
    <source>
        <dbReference type="HAMAP-Rule" id="MF_00144"/>
    </source>
</evidence>
<dbReference type="Pfam" id="PF03054">
    <property type="entry name" value="tRNA_Me_trans"/>
    <property type="match status" value="1"/>
</dbReference>
<evidence type="ECO:0000256" key="5">
    <source>
        <dbReference type="ARBA" id="ARBA00022840"/>
    </source>
</evidence>
<dbReference type="InterPro" id="IPR004506">
    <property type="entry name" value="MnmA-like"/>
</dbReference>
<dbReference type="Pfam" id="PF20259">
    <property type="entry name" value="tRNA_Me_trans_M"/>
    <property type="match status" value="1"/>
</dbReference>
<evidence type="ECO:0000256" key="2">
    <source>
        <dbReference type="ARBA" id="ARBA00022679"/>
    </source>
</evidence>
<protein>
    <recommendedName>
        <fullName evidence="9">tRNA-specific 2-thiouridylase MnmA</fullName>
        <ecNumber evidence="9">2.8.1.13</ecNumber>
    </recommendedName>
</protein>
<feature type="binding site" evidence="9">
    <location>
        <position position="128"/>
    </location>
    <ligand>
        <name>ATP</name>
        <dbReference type="ChEBI" id="CHEBI:30616"/>
    </ligand>
</feature>
<feature type="binding site" evidence="9">
    <location>
        <position position="39"/>
    </location>
    <ligand>
        <name>ATP</name>
        <dbReference type="ChEBI" id="CHEBI:30616"/>
    </ligand>
</feature>
<comment type="similarity">
    <text evidence="9">Belongs to the MnmA/TRMU family.</text>
</comment>
<evidence type="ECO:0000256" key="4">
    <source>
        <dbReference type="ARBA" id="ARBA00022741"/>
    </source>
</evidence>
<evidence type="ECO:0000259" key="11">
    <source>
        <dbReference type="Pfam" id="PF20259"/>
    </source>
</evidence>
<accession>A0ABQ3AX98</accession>
<feature type="binding site" evidence="9">
    <location>
        <begin position="13"/>
        <end position="20"/>
    </location>
    <ligand>
        <name>ATP</name>
        <dbReference type="ChEBI" id="CHEBI:30616"/>
    </ligand>
</feature>
<keyword evidence="2 9" id="KW-0808">Transferase</keyword>
<comment type="subcellular location">
    <subcellularLocation>
        <location evidence="9">Cytoplasm</location>
    </subcellularLocation>
</comment>
<keyword evidence="3 9" id="KW-0819">tRNA processing</keyword>
<dbReference type="EMBL" id="BMYZ01000001">
    <property type="protein sequence ID" value="GGY66758.1"/>
    <property type="molecule type" value="Genomic_DNA"/>
</dbReference>
<keyword evidence="1 9" id="KW-0820">tRNA-binding</keyword>
<dbReference type="Proteomes" id="UP000619761">
    <property type="component" value="Unassembled WGS sequence"/>
</dbReference>
<keyword evidence="13" id="KW-1185">Reference proteome</keyword>
<keyword evidence="9" id="KW-0963">Cytoplasm</keyword>
<name>A0ABQ3AX98_9GAMM</name>
<dbReference type="RefSeq" id="WP_189416288.1">
    <property type="nucleotide sequence ID" value="NZ_BMYZ01000001.1"/>
</dbReference>